<evidence type="ECO:0000256" key="1">
    <source>
        <dbReference type="SAM" id="MobiDB-lite"/>
    </source>
</evidence>
<name>A0A7S3P4D1_9STRA</name>
<feature type="region of interest" description="Disordered" evidence="1">
    <location>
        <begin position="537"/>
        <end position="560"/>
    </location>
</feature>
<feature type="region of interest" description="Disordered" evidence="1">
    <location>
        <begin position="1"/>
        <end position="46"/>
    </location>
</feature>
<feature type="region of interest" description="Disordered" evidence="1">
    <location>
        <begin position="365"/>
        <end position="442"/>
    </location>
</feature>
<feature type="region of interest" description="Disordered" evidence="1">
    <location>
        <begin position="682"/>
        <end position="791"/>
    </location>
</feature>
<feature type="compositionally biased region" description="Low complexity" evidence="1">
    <location>
        <begin position="725"/>
        <end position="746"/>
    </location>
</feature>
<dbReference type="AlphaFoldDB" id="A0A7S3P4D1"/>
<proteinExistence type="predicted"/>
<dbReference type="EMBL" id="HBIM01000851">
    <property type="protein sequence ID" value="CAE0402456.1"/>
    <property type="molecule type" value="Transcribed_RNA"/>
</dbReference>
<sequence>MSFSSGMGSNDPLNMGQQGPPLPLPPKKKKKTSCAPPPVSSSQQQRLYPMLAGTGQFPPMGTGLPQNVLLPAGMAYNGGATTSMPGVVFPNQGAIGTGAVSAAGMPVPPIHQHQWVQPSKSSGGDSSNFFKGWELRSGKWLKEEEAYAELLIRMFDRGQLSDCVTGSTMRAYLAQKLHCAPMRISKKFAGRGIGKKVYCCRIDNTGSNNVTPEVAEHSRKMQNNVEEAKKAFQDAASADAPNMQATASMISGGFLPLMTSPSGMQFPMPAMAAAQQFFPQMNQAACFFANNRQGLQSFSAMANAAATSIPAQMASTVVPVATGMQPTFQQTTQHQQLQEQVVPANARPSTAQQLQQSYISAVTNHPLNTKAPHPQNTSGSNGGIQTVGNAQISARSEHPDADPNLTNHAWPSRLHQGDTQTNGGKVCGAQTSTNTPQTSSIPNQGVQVGSGFHPSEVSASVLPTAVTSRNARAPSAHFPDFAAGFDSVALSVMPASTNASPIDEQQALQCSPPFTSRSFDDFHRLLGNDIGPLDDGAAGAALADSPRPSKGTTGRIEDKSSPEKFFLDSSALFTAESYAMFAQESALAASQHAAYLAQDHKVNPSENRHFGSFDFDSTMKLLHQHVPVASRKDSMPPASSLPEIDAKPQALVKPLFPFQRNADRQQNVGQKIEIKMPSTTTAGLVQTRVRRSTPVVSSSEPTSSANESSVRGTTSESNGSDNTFSNSDDGQFNSGDDSDSSDNSFSCEDASESMSKRRSSISSSQYDESWNHHGAAEHKKRRLSGDLNGGQ</sequence>
<feature type="compositionally biased region" description="Polar residues" evidence="1">
    <location>
        <begin position="1"/>
        <end position="17"/>
    </location>
</feature>
<gene>
    <name evidence="2" type="ORF">ACOF00016_LOCUS739</name>
</gene>
<protein>
    <submittedName>
        <fullName evidence="2">Uncharacterized protein</fullName>
    </submittedName>
</protein>
<feature type="compositionally biased region" description="Low complexity" evidence="1">
    <location>
        <begin position="692"/>
        <end position="710"/>
    </location>
</feature>
<evidence type="ECO:0000313" key="2">
    <source>
        <dbReference type="EMBL" id="CAE0402456.1"/>
    </source>
</evidence>
<organism evidence="2">
    <name type="scientific">Amphora coffeiformis</name>
    <dbReference type="NCBI Taxonomy" id="265554"/>
    <lineage>
        <taxon>Eukaryota</taxon>
        <taxon>Sar</taxon>
        <taxon>Stramenopiles</taxon>
        <taxon>Ochrophyta</taxon>
        <taxon>Bacillariophyta</taxon>
        <taxon>Bacillariophyceae</taxon>
        <taxon>Bacillariophycidae</taxon>
        <taxon>Thalassiophysales</taxon>
        <taxon>Catenulaceae</taxon>
        <taxon>Amphora</taxon>
    </lineage>
</organism>
<reference evidence="2" key="1">
    <citation type="submission" date="2021-01" db="EMBL/GenBank/DDBJ databases">
        <authorList>
            <person name="Corre E."/>
            <person name="Pelletier E."/>
            <person name="Niang G."/>
            <person name="Scheremetjew M."/>
            <person name="Finn R."/>
            <person name="Kale V."/>
            <person name="Holt S."/>
            <person name="Cochrane G."/>
            <person name="Meng A."/>
            <person name="Brown T."/>
            <person name="Cohen L."/>
        </authorList>
    </citation>
    <scope>NUCLEOTIDE SEQUENCE</scope>
    <source>
        <strain evidence="2">CCMP127</strain>
    </source>
</reference>
<feature type="compositionally biased region" description="Polar residues" evidence="1">
    <location>
        <begin position="711"/>
        <end position="724"/>
    </location>
</feature>
<feature type="compositionally biased region" description="Polar residues" evidence="1">
    <location>
        <begin position="374"/>
        <end position="394"/>
    </location>
</feature>
<feature type="compositionally biased region" description="Polar residues" evidence="1">
    <location>
        <begin position="417"/>
        <end position="442"/>
    </location>
</feature>
<dbReference type="PANTHER" id="PTHR35213">
    <property type="entry name" value="RING-TYPE DOMAIN-CONTAINING PROTEIN-RELATED"/>
    <property type="match status" value="1"/>
</dbReference>
<accession>A0A7S3P4D1</accession>